<comment type="caution">
    <text evidence="2">The sequence shown here is derived from an EMBL/GenBank/DDBJ whole genome shotgun (WGS) entry which is preliminary data.</text>
</comment>
<dbReference type="OrthoDB" id="4037681at2759"/>
<sequence length="294" mass="34255">FFQHRSWATPDFFFSGQQCQTNFREHVLKPYLQGTIHPGETESDIIHTAVGSYLAGVHGVFEEFLRASPTIPSLKFQSLPRDRYGGHLLFLRRFYNSTSIITTLYRRFFVDKVITRIIPQSAILPYEIIYDTYTLVLSVYNTKYYKLDVIDRLKFLSFLIATAPGVDMEKWDQVAMKMNQYLHTRNSKTGRRRESFFDGKQCLDFFMKEFKPLVSDKNTVSCSKKLLQPLFAGQMLPYHDLDCIVVDALRVCQFTSEERTKSFLSFGNISVFGLVCTSLLLKHLFIMYCIAQFY</sequence>
<dbReference type="AlphaFoldDB" id="A0A1Q3ALD4"/>
<evidence type="ECO:0000313" key="2">
    <source>
        <dbReference type="EMBL" id="GAV56450.1"/>
    </source>
</evidence>
<protein>
    <submittedName>
        <fullName evidence="2">Uncharacterized protein</fullName>
    </submittedName>
</protein>
<keyword evidence="1" id="KW-1133">Transmembrane helix</keyword>
<proteinExistence type="predicted"/>
<reference evidence="2 3" key="1">
    <citation type="submission" date="2016-08" db="EMBL/GenBank/DDBJ databases">
        <title>Draft genome sequence of allopolyploid Zygosaccharomyces rouxii.</title>
        <authorList>
            <person name="Watanabe J."/>
            <person name="Uehara K."/>
            <person name="Mogi Y."/>
            <person name="Tsukioka Y."/>
        </authorList>
    </citation>
    <scope>NUCLEOTIDE SEQUENCE [LARGE SCALE GENOMIC DNA]</scope>
    <source>
        <strain evidence="2 3">NBRC 110957</strain>
    </source>
</reference>
<organism evidence="2 3">
    <name type="scientific">Zygosaccharomyces rouxii</name>
    <dbReference type="NCBI Taxonomy" id="4956"/>
    <lineage>
        <taxon>Eukaryota</taxon>
        <taxon>Fungi</taxon>
        <taxon>Dikarya</taxon>
        <taxon>Ascomycota</taxon>
        <taxon>Saccharomycotina</taxon>
        <taxon>Saccharomycetes</taxon>
        <taxon>Saccharomycetales</taxon>
        <taxon>Saccharomycetaceae</taxon>
        <taxon>Zygosaccharomyces</taxon>
    </lineage>
</organism>
<accession>A0A1Q3ALD4</accession>
<feature type="transmembrane region" description="Helical" evidence="1">
    <location>
        <begin position="269"/>
        <end position="291"/>
    </location>
</feature>
<dbReference type="EMBL" id="BDGX01000111">
    <property type="protein sequence ID" value="GAV56450.1"/>
    <property type="molecule type" value="Genomic_DNA"/>
</dbReference>
<dbReference type="Proteomes" id="UP000187013">
    <property type="component" value="Unassembled WGS sequence"/>
</dbReference>
<dbReference type="Pfam" id="PF00674">
    <property type="entry name" value="DUP"/>
    <property type="match status" value="2"/>
</dbReference>
<evidence type="ECO:0000313" key="3">
    <source>
        <dbReference type="Proteomes" id="UP000187013"/>
    </source>
</evidence>
<keyword evidence="1" id="KW-0812">Transmembrane</keyword>
<name>A0A1Q3ALD4_ZYGRO</name>
<dbReference type="InterPro" id="IPR001142">
    <property type="entry name" value="DUP/COS"/>
</dbReference>
<keyword evidence="1" id="KW-0472">Membrane</keyword>
<feature type="non-terminal residue" evidence="2">
    <location>
        <position position="1"/>
    </location>
</feature>
<evidence type="ECO:0000256" key="1">
    <source>
        <dbReference type="SAM" id="Phobius"/>
    </source>
</evidence>
<gene>
    <name evidence="2" type="ORF">ZYGR_0DG00100</name>
</gene>